<proteinExistence type="predicted"/>
<dbReference type="EMBL" id="RAYV01000001">
    <property type="protein sequence ID" value="RKI88842.1"/>
    <property type="molecule type" value="Genomic_DNA"/>
</dbReference>
<protein>
    <recommendedName>
        <fullName evidence="5">Phage protein</fullName>
    </recommendedName>
</protein>
<evidence type="ECO:0008006" key="5">
    <source>
        <dbReference type="Google" id="ProtNLM"/>
    </source>
</evidence>
<evidence type="ECO:0000313" key="2">
    <source>
        <dbReference type="EMBL" id="RKI88842.1"/>
    </source>
</evidence>
<reference evidence="3 4" key="1">
    <citation type="submission" date="2018-09" db="EMBL/GenBank/DDBJ databases">
        <title>Murine metabolic-syndrome-specific gut microbial biobank.</title>
        <authorList>
            <person name="Liu C."/>
        </authorList>
    </citation>
    <scope>NUCLEOTIDE SEQUENCE [LARGE SCALE GENOMIC DNA]</scope>
    <source>
        <strain evidence="3 4">WYJ21-P61</strain>
    </source>
</reference>
<feature type="transmembrane region" description="Helical" evidence="1">
    <location>
        <begin position="6"/>
        <end position="27"/>
    </location>
</feature>
<dbReference type="Proteomes" id="UP000273889">
    <property type="component" value="Unassembled WGS sequence"/>
</dbReference>
<keyword evidence="1" id="KW-1133">Transmembrane helix</keyword>
<dbReference type="AlphaFoldDB" id="A0AB37NXY4"/>
<comment type="caution">
    <text evidence="3">The sequence shown here is derived from an EMBL/GenBank/DDBJ whole genome shotgun (WGS) entry which is preliminary data.</text>
</comment>
<keyword evidence="1" id="KW-0812">Transmembrane</keyword>
<evidence type="ECO:0000313" key="3">
    <source>
        <dbReference type="EMBL" id="RKI88888.1"/>
    </source>
</evidence>
<dbReference type="EMBL" id="RAYV01000001">
    <property type="protein sequence ID" value="RKI88888.1"/>
    <property type="molecule type" value="Genomic_DNA"/>
</dbReference>
<dbReference type="RefSeq" id="WP_120358881.1">
    <property type="nucleotide sequence ID" value="NZ_JAIZGY010000009.1"/>
</dbReference>
<sequence length="159" mass="18617">MNLLNNLEAVVTIVVAIAGCGGFWEWWRSRQEKHQQAVTRSELEDLIETSLRNSTSIRELREKIDRNTLAIAQSHEWHKRHEEETHRHRLLGLRQALMQDPHDRLSHEHQLEAGREYLGAGGNGIGHTRYEQLLADYKWRLAHSDWDYTHRPPTANTTD</sequence>
<name>A0AB37NXY4_9BIFI</name>
<evidence type="ECO:0000256" key="1">
    <source>
        <dbReference type="SAM" id="Phobius"/>
    </source>
</evidence>
<evidence type="ECO:0000313" key="4">
    <source>
        <dbReference type="Proteomes" id="UP000273889"/>
    </source>
</evidence>
<keyword evidence="1" id="KW-0472">Membrane</keyword>
<accession>A0AB37NXY4</accession>
<gene>
    <name evidence="2" type="ORF">D7V89_00290</name>
    <name evidence="3" type="ORF">D7V89_00535</name>
</gene>
<organism evidence="3 4">
    <name type="scientific">Bifidobacterium pseudolongum</name>
    <dbReference type="NCBI Taxonomy" id="1694"/>
    <lineage>
        <taxon>Bacteria</taxon>
        <taxon>Bacillati</taxon>
        <taxon>Actinomycetota</taxon>
        <taxon>Actinomycetes</taxon>
        <taxon>Bifidobacteriales</taxon>
        <taxon>Bifidobacteriaceae</taxon>
        <taxon>Bifidobacterium</taxon>
    </lineage>
</organism>